<comment type="similarity">
    <text evidence="1">Belongs to the glyoxalase I family.</text>
</comment>
<dbReference type="PANTHER" id="PTHR21366">
    <property type="entry name" value="GLYOXALASE FAMILY PROTEIN"/>
    <property type="match status" value="1"/>
</dbReference>
<dbReference type="Pfam" id="PF00903">
    <property type="entry name" value="Glyoxalase"/>
    <property type="match status" value="1"/>
</dbReference>
<dbReference type="SUPFAM" id="SSF54593">
    <property type="entry name" value="Glyoxalase/Bleomycin resistance protein/Dihydroxybiphenyl dioxygenase"/>
    <property type="match status" value="1"/>
</dbReference>
<dbReference type="EMBL" id="NPHW01002261">
    <property type="protein sequence ID" value="OXV11850.1"/>
    <property type="molecule type" value="Genomic_DNA"/>
</dbReference>
<dbReference type="InterPro" id="IPR050383">
    <property type="entry name" value="GlyoxalaseI/FosfomycinResist"/>
</dbReference>
<protein>
    <recommendedName>
        <fullName evidence="2">VOC domain-containing protein</fullName>
    </recommendedName>
</protein>
<evidence type="ECO:0000313" key="3">
    <source>
        <dbReference type="EMBL" id="OXV11850.1"/>
    </source>
</evidence>
<comment type="caution">
    <text evidence="3">The sequence shown here is derived from an EMBL/GenBank/DDBJ whole genome shotgun (WGS) entry which is preliminary data.</text>
</comment>
<dbReference type="Gene3D" id="3.10.180.10">
    <property type="entry name" value="2,3-Dihydroxybiphenyl 1,2-Dioxygenase, domain 1"/>
    <property type="match status" value="1"/>
</dbReference>
<sequence>MAAPPICTLHTLDHLVLTVRSLQDTIKFYTEILGMAHQSFVSPSNPAKARHALLFGTSKINLHEVGMEIEPKAQTALPGTADLCFITEQDVDEALKQLKARGVEVLEGGEVVRRTGARSPLKSVYIRDPDGNLIE</sequence>
<dbReference type="Proteomes" id="UP000243515">
    <property type="component" value="Unassembled WGS sequence"/>
</dbReference>
<evidence type="ECO:0000256" key="1">
    <source>
        <dbReference type="ARBA" id="ARBA00010363"/>
    </source>
</evidence>
<evidence type="ECO:0000313" key="4">
    <source>
        <dbReference type="Proteomes" id="UP000243515"/>
    </source>
</evidence>
<dbReference type="AlphaFoldDB" id="A0A232M605"/>
<feature type="domain" description="VOC" evidence="2">
    <location>
        <begin position="11"/>
        <end position="135"/>
    </location>
</feature>
<dbReference type="PROSITE" id="PS51819">
    <property type="entry name" value="VOC"/>
    <property type="match status" value="1"/>
</dbReference>
<organism evidence="3 4">
    <name type="scientific">Elaphomyces granulatus</name>
    <dbReference type="NCBI Taxonomy" id="519963"/>
    <lineage>
        <taxon>Eukaryota</taxon>
        <taxon>Fungi</taxon>
        <taxon>Dikarya</taxon>
        <taxon>Ascomycota</taxon>
        <taxon>Pezizomycotina</taxon>
        <taxon>Eurotiomycetes</taxon>
        <taxon>Eurotiomycetidae</taxon>
        <taxon>Eurotiales</taxon>
        <taxon>Elaphomycetaceae</taxon>
        <taxon>Elaphomyces</taxon>
    </lineage>
</organism>
<dbReference type="PANTHER" id="PTHR21366:SF14">
    <property type="entry name" value="GLYOXALASE DOMAIN-CONTAINING PROTEIN 5"/>
    <property type="match status" value="1"/>
</dbReference>
<proteinExistence type="inferred from homology"/>
<gene>
    <name evidence="3" type="ORF">Egran_00388</name>
</gene>
<dbReference type="InterPro" id="IPR004360">
    <property type="entry name" value="Glyas_Fos-R_dOase_dom"/>
</dbReference>
<dbReference type="CDD" id="cd07253">
    <property type="entry name" value="GLOD5"/>
    <property type="match status" value="1"/>
</dbReference>
<reference evidence="3 4" key="1">
    <citation type="journal article" date="2015" name="Environ. Microbiol.">
        <title>Metagenome sequence of Elaphomyces granulatus from sporocarp tissue reveals Ascomycota ectomycorrhizal fingerprints of genome expansion and a Proteobacteria-rich microbiome.</title>
        <authorList>
            <person name="Quandt C.A."/>
            <person name="Kohler A."/>
            <person name="Hesse C.N."/>
            <person name="Sharpton T.J."/>
            <person name="Martin F."/>
            <person name="Spatafora J.W."/>
        </authorList>
    </citation>
    <scope>NUCLEOTIDE SEQUENCE [LARGE SCALE GENOMIC DNA]</scope>
    <source>
        <strain evidence="3 4">OSC145934</strain>
    </source>
</reference>
<dbReference type="InterPro" id="IPR037523">
    <property type="entry name" value="VOC_core"/>
</dbReference>
<evidence type="ECO:0000259" key="2">
    <source>
        <dbReference type="PROSITE" id="PS51819"/>
    </source>
</evidence>
<dbReference type="OrthoDB" id="5371818at2759"/>
<keyword evidence="4" id="KW-1185">Reference proteome</keyword>
<name>A0A232M605_9EURO</name>
<accession>A0A232M605</accession>
<dbReference type="InterPro" id="IPR029068">
    <property type="entry name" value="Glyas_Bleomycin-R_OHBP_Dase"/>
</dbReference>